<keyword evidence="11" id="KW-1185">Reference proteome</keyword>
<keyword evidence="4" id="KW-0548">Nucleotidyltransferase</keyword>
<dbReference type="AlphaFoldDB" id="A0A9W6EZ38"/>
<evidence type="ECO:0000256" key="9">
    <source>
        <dbReference type="SAM" id="Phobius"/>
    </source>
</evidence>
<feature type="compositionally biased region" description="Basic residues" evidence="8">
    <location>
        <begin position="887"/>
        <end position="896"/>
    </location>
</feature>
<dbReference type="Gene3D" id="3.90.550.10">
    <property type="entry name" value="Spore Coat Polysaccharide Biosynthesis Protein SpsA, Chain A"/>
    <property type="match status" value="1"/>
</dbReference>
<dbReference type="PANTHER" id="PTHR11952">
    <property type="entry name" value="UDP- GLUCOSE PYROPHOSPHORYLASE"/>
    <property type="match status" value="1"/>
</dbReference>
<evidence type="ECO:0000256" key="3">
    <source>
        <dbReference type="ARBA" id="ARBA00022679"/>
    </source>
</evidence>
<keyword evidence="9" id="KW-1133">Transmembrane helix</keyword>
<evidence type="ECO:0000256" key="5">
    <source>
        <dbReference type="ARBA" id="ARBA00038047"/>
    </source>
</evidence>
<evidence type="ECO:0000256" key="1">
    <source>
        <dbReference type="ARBA" id="ARBA00001936"/>
    </source>
</evidence>
<comment type="cofactor">
    <cofactor evidence="1">
        <name>Mn(2+)</name>
        <dbReference type="ChEBI" id="CHEBI:29035"/>
    </cofactor>
</comment>
<dbReference type="Gene3D" id="2.160.10.30">
    <property type="match status" value="1"/>
</dbReference>
<sequence>MVRKGAIVLGVGATVAVGGIGFLAFQLRNNYRAAAAAVGEGAATTVVVEPAAVPVPGDGPAAVAVAPAPTDPVAAVLKGNTALLDEQDRALVAQLLELDQTHLFEGWPEPGTDDVSKRRLLSQLRVLDGSYHGGIAAYVRNARNLLAESRDGVNPFEGYVPSVPRGATLDYASPELLELEAEGLREAGGAAFVLVAGGLGERLGYSGIKVALPSECASGTPFLGLYIASILALQRRAAPPGRRLPLAIMTSDDTHDRTQELLRRNKYFGMEEDQITLLKQEKVACLTDNSAHLALEAADRFCLQTKPHGHGDVHMLLAGSGLAGRWLDSGLKWVCFFQDTNALVFRALLAALGVSSRHDFDMNSLAVPRKAREAIGAIAALTRPDGGGAPLTINVEYNQLDPLLRSTVSKEGDVNDASGYSPFPGNINQLVLKLSSYVPQLAATGGVISEFVNPKYKDATKTDFKSSTRLECMMQDYPKALPPGAKVGFTTIKQVWATYSPVKNSPADAAAKFKEGNPTHSATTGELDIYKANCLSLAAVAAIELPCPLQTATFNGITTEVYPRVVLSPSFAPSLGELRSKVAPGSIRLTPGSVLVLDGPGIRVVGPLVVRGALVVRAVEGAEVALGPLRVDNAGWDWQPLEGEAASEEERIRGFKVVRRETRELIFDKPGSYTVAEAEQQEQEQRSAPAAEEAAAAPAAEETAEAPAVTEAAAEETAEAPAAEEAAPAAPAAEEVAAAPAAEVPEPPSSTEAPAPAEEAASAAPVAESGEAPAAADASSEAAAAETADAAADGDAAAAADDEANGEPEAQPAPAAPSSSSRGGASAAALATASSSGLSPTAKPFVPASSVSSGNGSGGGASAGASAGSSSPPASVTASSSSGMSKNAKKKAKAKAKAAAAANGAKA</sequence>
<evidence type="ECO:0000313" key="10">
    <source>
        <dbReference type="EMBL" id="GLC50653.1"/>
    </source>
</evidence>
<dbReference type="InterPro" id="IPR039741">
    <property type="entry name" value="UDP-sugar_pyrophosphorylase"/>
</dbReference>
<proteinExistence type="inferred from homology"/>
<comment type="similarity">
    <text evidence="5">Belongs to the USP family.</text>
</comment>
<dbReference type="InterPro" id="IPR029044">
    <property type="entry name" value="Nucleotide-diphossugar_trans"/>
</dbReference>
<dbReference type="Pfam" id="PF01704">
    <property type="entry name" value="UDPGP"/>
    <property type="match status" value="1"/>
</dbReference>
<feature type="region of interest" description="Disordered" evidence="8">
    <location>
        <begin position="671"/>
        <end position="907"/>
    </location>
</feature>
<dbReference type="InterPro" id="IPR002618">
    <property type="entry name" value="UDPGP_fam"/>
</dbReference>
<keyword evidence="9" id="KW-0472">Membrane</keyword>
<gene>
    <name evidence="10" type="primary">PLEST006018</name>
    <name evidence="10" type="ORF">PLESTB_000403900</name>
</gene>
<protein>
    <recommendedName>
        <fullName evidence="6">UTP-monosaccharide-1-phosphate uridylyltransferase</fullName>
        <ecNumber evidence="6">2.7.7.64</ecNumber>
    </recommendedName>
</protein>
<feature type="compositionally biased region" description="Low complexity" evidence="8">
    <location>
        <begin position="897"/>
        <end position="907"/>
    </location>
</feature>
<keyword evidence="3" id="KW-0808">Transferase</keyword>
<dbReference type="GO" id="GO:0003977">
    <property type="term" value="F:UDP-N-acetylglucosamine diphosphorylase activity"/>
    <property type="evidence" value="ECO:0007669"/>
    <property type="project" value="TreeGrafter"/>
</dbReference>
<dbReference type="SUPFAM" id="SSF53448">
    <property type="entry name" value="Nucleotide-diphospho-sugar transferases"/>
    <property type="match status" value="1"/>
</dbReference>
<evidence type="ECO:0000256" key="2">
    <source>
        <dbReference type="ARBA" id="ARBA00001946"/>
    </source>
</evidence>
<evidence type="ECO:0000256" key="8">
    <source>
        <dbReference type="SAM" id="MobiDB-lite"/>
    </source>
</evidence>
<feature type="transmembrane region" description="Helical" evidence="9">
    <location>
        <begin position="7"/>
        <end position="25"/>
    </location>
</feature>
<feature type="compositionally biased region" description="Low complexity" evidence="8">
    <location>
        <begin position="863"/>
        <end position="886"/>
    </location>
</feature>
<dbReference type="GO" id="GO:0051748">
    <property type="term" value="F:UTP-monosaccharide-1-phosphate uridylyltransferase activity"/>
    <property type="evidence" value="ECO:0007669"/>
    <property type="project" value="UniProtKB-EC"/>
</dbReference>
<evidence type="ECO:0000313" key="11">
    <source>
        <dbReference type="Proteomes" id="UP001165080"/>
    </source>
</evidence>
<evidence type="ECO:0000256" key="7">
    <source>
        <dbReference type="ARBA" id="ARBA00048259"/>
    </source>
</evidence>
<dbReference type="CDD" id="cd06424">
    <property type="entry name" value="UGGPase"/>
    <property type="match status" value="1"/>
</dbReference>
<dbReference type="GO" id="GO:0006048">
    <property type="term" value="P:UDP-N-acetylglucosamine biosynthetic process"/>
    <property type="evidence" value="ECO:0007669"/>
    <property type="project" value="TreeGrafter"/>
</dbReference>
<comment type="cofactor">
    <cofactor evidence="2">
        <name>Mg(2+)</name>
        <dbReference type="ChEBI" id="CHEBI:18420"/>
    </cofactor>
</comment>
<feature type="compositionally biased region" description="Low complexity" evidence="8">
    <location>
        <begin position="686"/>
        <end position="712"/>
    </location>
</feature>
<name>A0A9W6EZ38_9CHLO</name>
<dbReference type="PANTHER" id="PTHR11952:SF9">
    <property type="entry name" value="UDP-SUGAR PYROPHOSPHORYLASE"/>
    <property type="match status" value="1"/>
</dbReference>
<dbReference type="FunFam" id="3.90.550.10:FF:000091">
    <property type="entry name" value="UDP-sugar pyrophosphorylase"/>
    <property type="match status" value="1"/>
</dbReference>
<organism evidence="10 11">
    <name type="scientific">Pleodorina starrii</name>
    <dbReference type="NCBI Taxonomy" id="330485"/>
    <lineage>
        <taxon>Eukaryota</taxon>
        <taxon>Viridiplantae</taxon>
        <taxon>Chlorophyta</taxon>
        <taxon>core chlorophytes</taxon>
        <taxon>Chlorophyceae</taxon>
        <taxon>CS clade</taxon>
        <taxon>Chlamydomonadales</taxon>
        <taxon>Volvocaceae</taxon>
        <taxon>Pleodorina</taxon>
    </lineage>
</organism>
<reference evidence="10 11" key="1">
    <citation type="journal article" date="2023" name="Commun. Biol.">
        <title>Reorganization of the ancestral sex-determining regions during the evolution of trioecy in Pleodorina starrii.</title>
        <authorList>
            <person name="Takahashi K."/>
            <person name="Suzuki S."/>
            <person name="Kawai-Toyooka H."/>
            <person name="Yamamoto K."/>
            <person name="Hamaji T."/>
            <person name="Ootsuki R."/>
            <person name="Yamaguchi H."/>
            <person name="Kawachi M."/>
            <person name="Higashiyama T."/>
            <person name="Nozaki H."/>
        </authorList>
    </citation>
    <scope>NUCLEOTIDE SEQUENCE [LARGE SCALE GENOMIC DNA]</scope>
    <source>
        <strain evidence="10 11">NIES-4479</strain>
    </source>
</reference>
<dbReference type="EMBL" id="BRXU01000003">
    <property type="protein sequence ID" value="GLC50653.1"/>
    <property type="molecule type" value="Genomic_DNA"/>
</dbReference>
<dbReference type="Proteomes" id="UP001165080">
    <property type="component" value="Unassembled WGS sequence"/>
</dbReference>
<evidence type="ECO:0000256" key="6">
    <source>
        <dbReference type="ARBA" id="ARBA00039080"/>
    </source>
</evidence>
<keyword evidence="9" id="KW-0812">Transmembrane</keyword>
<accession>A0A9W6EZ38</accession>
<dbReference type="EC" id="2.7.7.64" evidence="6"/>
<evidence type="ECO:0000256" key="4">
    <source>
        <dbReference type="ARBA" id="ARBA00022695"/>
    </source>
</evidence>
<comment type="catalytic activity">
    <reaction evidence="7">
        <text>a monosaccharide 1-phosphate + UTP + H(+) = a UDP-monosaccharide + diphosphate</text>
        <dbReference type="Rhea" id="RHEA:13205"/>
        <dbReference type="ChEBI" id="CHEBI:15378"/>
        <dbReference type="ChEBI" id="CHEBI:33019"/>
        <dbReference type="ChEBI" id="CHEBI:46398"/>
        <dbReference type="ChEBI" id="CHEBI:140358"/>
        <dbReference type="ChEBI" id="CHEBI:140359"/>
        <dbReference type="EC" id="2.7.7.64"/>
    </reaction>
</comment>
<feature type="compositionally biased region" description="Low complexity" evidence="8">
    <location>
        <begin position="719"/>
        <end position="799"/>
    </location>
</feature>
<feature type="compositionally biased region" description="Low complexity" evidence="8">
    <location>
        <begin position="807"/>
        <end position="854"/>
    </location>
</feature>
<comment type="caution">
    <text evidence="10">The sequence shown here is derived from an EMBL/GenBank/DDBJ whole genome shotgun (WGS) entry which is preliminary data.</text>
</comment>